<dbReference type="AlphaFoldDB" id="A0A9W6FAK2"/>
<feature type="transmembrane region" description="Helical" evidence="6">
    <location>
        <begin position="250"/>
        <end position="268"/>
    </location>
</feature>
<keyword evidence="9" id="KW-1185">Reference proteome</keyword>
<dbReference type="Proteomes" id="UP001165080">
    <property type="component" value="Unassembled WGS sequence"/>
</dbReference>
<dbReference type="GO" id="GO:0046839">
    <property type="term" value="P:phospholipid dephosphorylation"/>
    <property type="evidence" value="ECO:0007669"/>
    <property type="project" value="TreeGrafter"/>
</dbReference>
<dbReference type="InterPro" id="IPR036938">
    <property type="entry name" value="PAP2/HPO_sf"/>
</dbReference>
<proteinExistence type="inferred from homology"/>
<evidence type="ECO:0000256" key="5">
    <source>
        <dbReference type="ARBA" id="ARBA00023136"/>
    </source>
</evidence>
<dbReference type="OrthoDB" id="10030083at2759"/>
<dbReference type="GO" id="GO:0008195">
    <property type="term" value="F:phosphatidate phosphatase activity"/>
    <property type="evidence" value="ECO:0007669"/>
    <property type="project" value="TreeGrafter"/>
</dbReference>
<keyword evidence="3 6" id="KW-0812">Transmembrane</keyword>
<evidence type="ECO:0000313" key="9">
    <source>
        <dbReference type="Proteomes" id="UP001165080"/>
    </source>
</evidence>
<protein>
    <recommendedName>
        <fullName evidence="7">Phosphatidic acid phosphatase type 2/haloperoxidase domain-containing protein</fullName>
    </recommendedName>
</protein>
<organism evidence="8 9">
    <name type="scientific">Pleodorina starrii</name>
    <dbReference type="NCBI Taxonomy" id="330485"/>
    <lineage>
        <taxon>Eukaryota</taxon>
        <taxon>Viridiplantae</taxon>
        <taxon>Chlorophyta</taxon>
        <taxon>core chlorophytes</taxon>
        <taxon>Chlorophyceae</taxon>
        <taxon>CS clade</taxon>
        <taxon>Chlamydomonadales</taxon>
        <taxon>Volvocaceae</taxon>
        <taxon>Pleodorina</taxon>
    </lineage>
</organism>
<comment type="caution">
    <text evidence="8">The sequence shown here is derived from an EMBL/GenBank/DDBJ whole genome shotgun (WGS) entry which is preliminary data.</text>
</comment>
<comment type="subcellular location">
    <subcellularLocation>
        <location evidence="1">Membrane</location>
        <topology evidence="1">Multi-pass membrane protein</topology>
    </subcellularLocation>
</comment>
<dbReference type="GO" id="GO:0006644">
    <property type="term" value="P:phospholipid metabolic process"/>
    <property type="evidence" value="ECO:0007669"/>
    <property type="project" value="InterPro"/>
</dbReference>
<dbReference type="InterPro" id="IPR000326">
    <property type="entry name" value="PAP2/HPO"/>
</dbReference>
<dbReference type="SUPFAM" id="SSF48317">
    <property type="entry name" value="Acid phosphatase/Vanadium-dependent haloperoxidase"/>
    <property type="match status" value="1"/>
</dbReference>
<dbReference type="GO" id="GO:0016020">
    <property type="term" value="C:membrane"/>
    <property type="evidence" value="ECO:0007669"/>
    <property type="project" value="UniProtKB-SubCell"/>
</dbReference>
<dbReference type="PANTHER" id="PTHR10165:SF35">
    <property type="entry name" value="RE23632P"/>
    <property type="match status" value="1"/>
</dbReference>
<feature type="transmembrane region" description="Helical" evidence="6">
    <location>
        <begin position="144"/>
        <end position="165"/>
    </location>
</feature>
<keyword evidence="5 6" id="KW-0472">Membrane</keyword>
<sequence length="384" mass="41424">MVLLSRMLLLFKIANPHFSVRFRKTSQLALARSSSIQQSDEGRSLLKRGSSAINVPFGVEGSIACPPMLNGTDVEAQLPSAPKQRRATIAGVLTSSIVYDWLAALACLILALGLEKAKPRHVYVLEETLYLHSYPHKDNTVPSWTVPVYGLLGPLVLLFVSSRFVARRPWIELARLWAALALAFFMTGAITNCLKLPVGRLRPNFVKTCWPNGTLVFQNRDQWGGYAVCDPRVSEGDAEEIRKSWPSGHSSLSAAGLGFTTYYLLGQLRPFSAAACEGRLWRLTVALLPSFGAVAVAVTRVLDYWHFTSDALTGLAIGFITAFVVYQAMYPPLTHPRCDLPRDVLAAAERGGGAAGAGAATGSWLGGDFPVPAHKGQGVGAASS</sequence>
<dbReference type="SMART" id="SM00014">
    <property type="entry name" value="acidPPc"/>
    <property type="match status" value="1"/>
</dbReference>
<dbReference type="Pfam" id="PF01569">
    <property type="entry name" value="PAP2"/>
    <property type="match status" value="1"/>
</dbReference>
<feature type="domain" description="Phosphatidic acid phosphatase type 2/haloperoxidase" evidence="7">
    <location>
        <begin position="176"/>
        <end position="326"/>
    </location>
</feature>
<feature type="transmembrane region" description="Helical" evidence="6">
    <location>
        <begin position="89"/>
        <end position="114"/>
    </location>
</feature>
<dbReference type="PANTHER" id="PTHR10165">
    <property type="entry name" value="LIPID PHOSPHATE PHOSPHATASE"/>
    <property type="match status" value="1"/>
</dbReference>
<dbReference type="InterPro" id="IPR043216">
    <property type="entry name" value="PAP-like"/>
</dbReference>
<evidence type="ECO:0000256" key="6">
    <source>
        <dbReference type="SAM" id="Phobius"/>
    </source>
</evidence>
<evidence type="ECO:0000256" key="1">
    <source>
        <dbReference type="ARBA" id="ARBA00004141"/>
    </source>
</evidence>
<evidence type="ECO:0000256" key="2">
    <source>
        <dbReference type="ARBA" id="ARBA00008816"/>
    </source>
</evidence>
<evidence type="ECO:0000313" key="8">
    <source>
        <dbReference type="EMBL" id="GLC61890.1"/>
    </source>
</evidence>
<evidence type="ECO:0000256" key="3">
    <source>
        <dbReference type="ARBA" id="ARBA00022692"/>
    </source>
</evidence>
<dbReference type="EMBL" id="BRXU01000054">
    <property type="protein sequence ID" value="GLC61890.1"/>
    <property type="molecule type" value="Genomic_DNA"/>
</dbReference>
<evidence type="ECO:0000256" key="4">
    <source>
        <dbReference type="ARBA" id="ARBA00022989"/>
    </source>
</evidence>
<accession>A0A9W6FAK2</accession>
<gene>
    <name evidence="8" type="primary">PLEST004738</name>
    <name evidence="8" type="ORF">PLESTB_001815000</name>
</gene>
<feature type="transmembrane region" description="Helical" evidence="6">
    <location>
        <begin position="177"/>
        <end position="198"/>
    </location>
</feature>
<feature type="transmembrane region" description="Helical" evidence="6">
    <location>
        <begin position="304"/>
        <end position="326"/>
    </location>
</feature>
<comment type="similarity">
    <text evidence="2">Belongs to the PA-phosphatase related phosphoesterase family.</text>
</comment>
<evidence type="ECO:0000259" key="7">
    <source>
        <dbReference type="SMART" id="SM00014"/>
    </source>
</evidence>
<reference evidence="8 9" key="1">
    <citation type="journal article" date="2023" name="Commun. Biol.">
        <title>Reorganization of the ancestral sex-determining regions during the evolution of trioecy in Pleodorina starrii.</title>
        <authorList>
            <person name="Takahashi K."/>
            <person name="Suzuki S."/>
            <person name="Kawai-Toyooka H."/>
            <person name="Yamamoto K."/>
            <person name="Hamaji T."/>
            <person name="Ootsuki R."/>
            <person name="Yamaguchi H."/>
            <person name="Kawachi M."/>
            <person name="Higashiyama T."/>
            <person name="Nozaki H."/>
        </authorList>
    </citation>
    <scope>NUCLEOTIDE SEQUENCE [LARGE SCALE GENOMIC DNA]</scope>
    <source>
        <strain evidence="8 9">NIES-4479</strain>
    </source>
</reference>
<dbReference type="Gene3D" id="1.20.144.10">
    <property type="entry name" value="Phosphatidic acid phosphatase type 2/haloperoxidase"/>
    <property type="match status" value="1"/>
</dbReference>
<name>A0A9W6FAK2_9CHLO</name>
<keyword evidence="4 6" id="KW-1133">Transmembrane helix</keyword>
<feature type="transmembrane region" description="Helical" evidence="6">
    <location>
        <begin position="280"/>
        <end position="298"/>
    </location>
</feature>